<sequence length="487" mass="53020">MESSPAAMIKFLIPKIPFMTKTALLHTLSFSETSSKWDLRTELTVKVLRQVLGPNGTPSTVTKQQRLTTKDPGVKGKVWVCKVTCPVDEGDGVRQTLFKCIQEMGDGTEKFTPPASQPLEAEWNGYRADATDTTPEPVGLTEQEKYDKLVSETTSKVTVLYFHGGAMYLLDPATYRLITSRIARETGGRVFSIRYRLSPQHPFPSALLDALTSYLTLLHPPPGSPHPPIPASQIIFGGDSAGGLLCASLLQLLLHLHRSSITAPPTVPFHGEIVDVPMPGGVALSSPWLDVTRSLPSVEGLAKYDYLPPPSLTARKTYPACEAWPTSPPRADMYCEGPAYCHPLVSPLAAKDWTGAPPVFFGLGQEMLRDEDAVLAGRIAGQGGVVWYREFESMPHCFGFMLTFHRACGVYWGEYGGFCVRAVEGGEMGEEGEREGVESGAGAVVFEAKTLERRVVDIEGLSRLTEGEVDDLMSKGMERLERSVGAG</sequence>
<evidence type="ECO:0000259" key="2">
    <source>
        <dbReference type="Pfam" id="PF07859"/>
    </source>
</evidence>
<dbReference type="Gene3D" id="3.40.50.1820">
    <property type="entry name" value="alpha/beta hydrolase"/>
    <property type="match status" value="1"/>
</dbReference>
<dbReference type="Pfam" id="PF07859">
    <property type="entry name" value="Abhydrolase_3"/>
    <property type="match status" value="1"/>
</dbReference>
<dbReference type="SUPFAM" id="SSF53474">
    <property type="entry name" value="alpha/beta-Hydrolases"/>
    <property type="match status" value="1"/>
</dbReference>
<accession>A0A9P4QWQ1</accession>
<protein>
    <recommendedName>
        <fullName evidence="2">Alpha/beta hydrolase fold-3 domain-containing protein</fullName>
    </recommendedName>
</protein>
<keyword evidence="4" id="KW-1185">Reference proteome</keyword>
<feature type="non-terminal residue" evidence="3">
    <location>
        <position position="487"/>
    </location>
</feature>
<evidence type="ECO:0000256" key="1">
    <source>
        <dbReference type="ARBA" id="ARBA00022801"/>
    </source>
</evidence>
<organism evidence="3 4">
    <name type="scientific">Polyplosphaeria fusca</name>
    <dbReference type="NCBI Taxonomy" id="682080"/>
    <lineage>
        <taxon>Eukaryota</taxon>
        <taxon>Fungi</taxon>
        <taxon>Dikarya</taxon>
        <taxon>Ascomycota</taxon>
        <taxon>Pezizomycotina</taxon>
        <taxon>Dothideomycetes</taxon>
        <taxon>Pleosporomycetidae</taxon>
        <taxon>Pleosporales</taxon>
        <taxon>Tetraplosphaeriaceae</taxon>
        <taxon>Polyplosphaeria</taxon>
    </lineage>
</organism>
<dbReference type="InterPro" id="IPR029058">
    <property type="entry name" value="AB_hydrolase_fold"/>
</dbReference>
<name>A0A9P4QWQ1_9PLEO</name>
<proteinExistence type="predicted"/>
<comment type="caution">
    <text evidence="3">The sequence shown here is derived from an EMBL/GenBank/DDBJ whole genome shotgun (WGS) entry which is preliminary data.</text>
</comment>
<reference evidence="3" key="1">
    <citation type="journal article" date="2020" name="Stud. Mycol.">
        <title>101 Dothideomycetes genomes: a test case for predicting lifestyles and emergence of pathogens.</title>
        <authorList>
            <person name="Haridas S."/>
            <person name="Albert R."/>
            <person name="Binder M."/>
            <person name="Bloem J."/>
            <person name="Labutti K."/>
            <person name="Salamov A."/>
            <person name="Andreopoulos B."/>
            <person name="Baker S."/>
            <person name="Barry K."/>
            <person name="Bills G."/>
            <person name="Bluhm B."/>
            <person name="Cannon C."/>
            <person name="Castanera R."/>
            <person name="Culley D."/>
            <person name="Daum C."/>
            <person name="Ezra D."/>
            <person name="Gonzalez J."/>
            <person name="Henrissat B."/>
            <person name="Kuo A."/>
            <person name="Liang C."/>
            <person name="Lipzen A."/>
            <person name="Lutzoni F."/>
            <person name="Magnuson J."/>
            <person name="Mondo S."/>
            <person name="Nolan M."/>
            <person name="Ohm R."/>
            <person name="Pangilinan J."/>
            <person name="Park H.-J."/>
            <person name="Ramirez L."/>
            <person name="Alfaro M."/>
            <person name="Sun H."/>
            <person name="Tritt A."/>
            <person name="Yoshinaga Y."/>
            <person name="Zwiers L.-H."/>
            <person name="Turgeon B."/>
            <person name="Goodwin S."/>
            <person name="Spatafora J."/>
            <person name="Crous P."/>
            <person name="Grigoriev I."/>
        </authorList>
    </citation>
    <scope>NUCLEOTIDE SEQUENCE</scope>
    <source>
        <strain evidence="3">CBS 125425</strain>
    </source>
</reference>
<evidence type="ECO:0000313" key="3">
    <source>
        <dbReference type="EMBL" id="KAF2735092.1"/>
    </source>
</evidence>
<dbReference type="PANTHER" id="PTHR48081:SF25">
    <property type="entry name" value="PUTATIVE (AFU_ORTHOLOGUE AFUA_3G11560)-RELATED"/>
    <property type="match status" value="1"/>
</dbReference>
<gene>
    <name evidence="3" type="ORF">EJ04DRAFT_465589</name>
</gene>
<feature type="domain" description="Alpha/beta hydrolase fold-3" evidence="2">
    <location>
        <begin position="159"/>
        <end position="398"/>
    </location>
</feature>
<dbReference type="InterPro" id="IPR013094">
    <property type="entry name" value="AB_hydrolase_3"/>
</dbReference>
<dbReference type="GO" id="GO:0016787">
    <property type="term" value="F:hydrolase activity"/>
    <property type="evidence" value="ECO:0007669"/>
    <property type="project" value="UniProtKB-KW"/>
</dbReference>
<dbReference type="OrthoDB" id="5354320at2759"/>
<dbReference type="InterPro" id="IPR050300">
    <property type="entry name" value="GDXG_lipolytic_enzyme"/>
</dbReference>
<dbReference type="AlphaFoldDB" id="A0A9P4QWQ1"/>
<dbReference type="Proteomes" id="UP000799444">
    <property type="component" value="Unassembled WGS sequence"/>
</dbReference>
<dbReference type="EMBL" id="ML996140">
    <property type="protein sequence ID" value="KAF2735092.1"/>
    <property type="molecule type" value="Genomic_DNA"/>
</dbReference>
<dbReference type="PANTHER" id="PTHR48081">
    <property type="entry name" value="AB HYDROLASE SUPERFAMILY PROTEIN C4A8.06C"/>
    <property type="match status" value="1"/>
</dbReference>
<keyword evidence="1" id="KW-0378">Hydrolase</keyword>
<evidence type="ECO:0000313" key="4">
    <source>
        <dbReference type="Proteomes" id="UP000799444"/>
    </source>
</evidence>